<gene>
    <name evidence="1" type="ORF">RD2015_3058</name>
</gene>
<dbReference type="PANTHER" id="PTHR10285">
    <property type="entry name" value="URIDINE KINASE"/>
    <property type="match status" value="1"/>
</dbReference>
<organism evidence="1 2">
    <name type="scientific">Roseateles depolymerans</name>
    <dbReference type="NCBI Taxonomy" id="76731"/>
    <lineage>
        <taxon>Bacteria</taxon>
        <taxon>Pseudomonadati</taxon>
        <taxon>Pseudomonadota</taxon>
        <taxon>Betaproteobacteria</taxon>
        <taxon>Burkholderiales</taxon>
        <taxon>Sphaerotilaceae</taxon>
        <taxon>Roseateles</taxon>
    </lineage>
</organism>
<reference evidence="1 2" key="1">
    <citation type="submission" date="2015-12" db="EMBL/GenBank/DDBJ databases">
        <title>Complete genome of Roseateles depolymerans KCTC 42856.</title>
        <authorList>
            <person name="Kim K.M."/>
        </authorList>
    </citation>
    <scope>NUCLEOTIDE SEQUENCE [LARGE SCALE GENOMIC DNA]</scope>
    <source>
        <strain evidence="1 2">KCTC 42856</strain>
    </source>
</reference>
<dbReference type="SUPFAM" id="SSF52540">
    <property type="entry name" value="P-loop containing nucleoside triphosphate hydrolases"/>
    <property type="match status" value="1"/>
</dbReference>
<keyword evidence="2" id="KW-1185">Reference proteome</keyword>
<dbReference type="InterPro" id="IPR027417">
    <property type="entry name" value="P-loop_NTPase"/>
</dbReference>
<dbReference type="RefSeq" id="WP_058935620.1">
    <property type="nucleotide sequence ID" value="NZ_CP013729.1"/>
</dbReference>
<dbReference type="EMBL" id="CP013729">
    <property type="protein sequence ID" value="ALV07519.1"/>
    <property type="molecule type" value="Genomic_DNA"/>
</dbReference>
<proteinExistence type="predicted"/>
<dbReference type="Proteomes" id="UP000060699">
    <property type="component" value="Chromosome"/>
</dbReference>
<sequence length="212" mass="22848">MQLPEEALRRAQALLARGGRRMLGLAGPPGAGKSTVAALLKDALGSQAQVVPMDGFHLAQAELERLGRAGRKGAPDTFDAPGFVHLLRRMRACDPDDTVYAPEFRRDLEEPIAGALAVPPSLPLVIVEGNYLLLESGAWAGVKPLLDECWHVAVPQDQRLAQLIARHERHGRSPEDARAWALGSDEPNARQVEAVAQRADWQLPWGGAAEAA</sequence>
<dbReference type="STRING" id="76731.RD2015_3058"/>
<dbReference type="KEGG" id="rdp:RD2015_3058"/>
<name>A0A0U3LHE2_9BURK</name>
<dbReference type="NCBIfam" id="NF006743">
    <property type="entry name" value="PRK09270.1-2"/>
    <property type="match status" value="1"/>
</dbReference>
<evidence type="ECO:0000313" key="2">
    <source>
        <dbReference type="Proteomes" id="UP000060699"/>
    </source>
</evidence>
<dbReference type="AlphaFoldDB" id="A0A0U3LHE2"/>
<accession>A0A0U3LHE2</accession>
<dbReference type="OrthoDB" id="1550976at2"/>
<evidence type="ECO:0000313" key="1">
    <source>
        <dbReference type="EMBL" id="ALV07519.1"/>
    </source>
</evidence>
<dbReference type="Gene3D" id="3.40.50.300">
    <property type="entry name" value="P-loop containing nucleotide triphosphate hydrolases"/>
    <property type="match status" value="2"/>
</dbReference>
<protein>
    <submittedName>
        <fullName evidence="1">Fructose transporter</fullName>
    </submittedName>
</protein>